<proteinExistence type="predicted"/>
<dbReference type="Gene3D" id="2.40.50.140">
    <property type="entry name" value="Nucleic acid-binding proteins"/>
    <property type="match status" value="1"/>
</dbReference>
<dbReference type="InterPro" id="IPR012340">
    <property type="entry name" value="NA-bd_OB-fold"/>
</dbReference>
<keyword evidence="4" id="KW-1185">Reference proteome</keyword>
<evidence type="ECO:0000313" key="4">
    <source>
        <dbReference type="Proteomes" id="UP000838821"/>
    </source>
</evidence>
<dbReference type="EMBL" id="CAKMMW010000007">
    <property type="protein sequence ID" value="CAH1206268.1"/>
    <property type="molecule type" value="Genomic_DNA"/>
</dbReference>
<evidence type="ECO:0000313" key="3">
    <source>
        <dbReference type="EMBL" id="CAH1206268.1"/>
    </source>
</evidence>
<comment type="caution">
    <text evidence="3">The sequence shown here is derived from an EMBL/GenBank/DDBJ whole genome shotgun (WGS) entry which is preliminary data.</text>
</comment>
<name>A0ABN8GHD7_9BACL</name>
<feature type="domain" description="Membrane protein NfeD2 N-terminal transmembrane" evidence="2">
    <location>
        <begin position="2"/>
        <end position="102"/>
    </location>
</feature>
<feature type="transmembrane region" description="Helical" evidence="1">
    <location>
        <begin position="75"/>
        <end position="97"/>
    </location>
</feature>
<evidence type="ECO:0000256" key="1">
    <source>
        <dbReference type="SAM" id="Phobius"/>
    </source>
</evidence>
<keyword evidence="1" id="KW-0812">Transmembrane</keyword>
<reference evidence="3" key="1">
    <citation type="submission" date="2022-01" db="EMBL/GenBank/DDBJ databases">
        <authorList>
            <person name="Criscuolo A."/>
        </authorList>
    </citation>
    <scope>NUCLEOTIDE SEQUENCE</scope>
    <source>
        <strain evidence="3">CIP111891</strain>
    </source>
</reference>
<keyword evidence="1" id="KW-0472">Membrane</keyword>
<sequence>MMTMFIVCFFVGLVLTLLITLFGVDSFELHGDAGGTHGHGHSSPSWFNMSSLLAGLTVFGGMGYILNKVGMTSGLLILLCAIAAGLVMAWLFFLLYAKVIYKHDDSMKESDFELSGQLGKLTVPIIGKGMGEMVYVLQGTTRSISVRSENGESLAKGTKVVILNMSKGVATVTEFSEFE</sequence>
<gene>
    <name evidence="3" type="ORF">PAECIP111891_02858</name>
</gene>
<evidence type="ECO:0000259" key="2">
    <source>
        <dbReference type="Pfam" id="PF25842"/>
    </source>
</evidence>
<protein>
    <recommendedName>
        <fullName evidence="2">Membrane protein NfeD2 N-terminal transmembrane domain-containing protein</fullName>
    </recommendedName>
</protein>
<dbReference type="InterPro" id="IPR058653">
    <property type="entry name" value="NfeD2_TM"/>
</dbReference>
<keyword evidence="1" id="KW-1133">Transmembrane helix</keyword>
<feature type="transmembrane region" description="Helical" evidence="1">
    <location>
        <begin position="47"/>
        <end position="66"/>
    </location>
</feature>
<dbReference type="Pfam" id="PF25842">
    <property type="entry name" value="NfeD_TM"/>
    <property type="match status" value="1"/>
</dbReference>
<accession>A0ABN8GHD7</accession>
<dbReference type="Proteomes" id="UP000838821">
    <property type="component" value="Unassembled WGS sequence"/>
</dbReference>
<organism evidence="3 4">
    <name type="scientific">Paenibacillus allorhizoplanae</name>
    <dbReference type="NCBI Taxonomy" id="2905648"/>
    <lineage>
        <taxon>Bacteria</taxon>
        <taxon>Bacillati</taxon>
        <taxon>Bacillota</taxon>
        <taxon>Bacilli</taxon>
        <taxon>Bacillales</taxon>
        <taxon>Paenibacillaceae</taxon>
        <taxon>Paenibacillus</taxon>
    </lineage>
</organism>